<keyword evidence="4" id="KW-1185">Reference proteome</keyword>
<gene>
    <name evidence="3" type="ORF">Bravens_01868</name>
</gene>
<sequence length="143" mass="14615">MKKSALVSVRRAPKYGAFAAVGALVGVIIAGVLAFLPLNMGDLSQEYSRGAVVGMGVVLLAITGAVLGAGVALVMDAVLRRKARTVEVTGHYEEQGGEEADSAEASPAEAEAADKAGGSSLELSPEEQKTKTEAEQAREDGEA</sequence>
<evidence type="ECO:0000313" key="4">
    <source>
        <dbReference type="Proteomes" id="UP000243589"/>
    </source>
</evidence>
<proteinExistence type="predicted"/>
<dbReference type="EMBL" id="LQQC01000012">
    <property type="protein sequence ID" value="KXZ57348.1"/>
    <property type="molecule type" value="Genomic_DNA"/>
</dbReference>
<keyword evidence="2" id="KW-0472">Membrane</keyword>
<evidence type="ECO:0000256" key="2">
    <source>
        <dbReference type="SAM" id="Phobius"/>
    </source>
</evidence>
<evidence type="ECO:0000313" key="3">
    <source>
        <dbReference type="EMBL" id="KXZ57348.1"/>
    </source>
</evidence>
<protein>
    <submittedName>
        <fullName evidence="3">Uncharacterized protein</fullName>
    </submittedName>
</protein>
<dbReference type="Proteomes" id="UP000243589">
    <property type="component" value="Unassembled WGS sequence"/>
</dbReference>
<dbReference type="AlphaFoldDB" id="A0A150H661"/>
<feature type="transmembrane region" description="Helical" evidence="2">
    <location>
        <begin position="12"/>
        <end position="38"/>
    </location>
</feature>
<comment type="caution">
    <text evidence="3">The sequence shown here is derived from an EMBL/GenBank/DDBJ whole genome shotgun (WGS) entry which is preliminary data.</text>
</comment>
<feature type="compositionally biased region" description="Basic and acidic residues" evidence="1">
    <location>
        <begin position="126"/>
        <end position="143"/>
    </location>
</feature>
<accession>A0A150H661</accession>
<keyword evidence="2" id="KW-1133">Transmembrane helix</keyword>
<feature type="region of interest" description="Disordered" evidence="1">
    <location>
        <begin position="89"/>
        <end position="143"/>
    </location>
</feature>
<feature type="transmembrane region" description="Helical" evidence="2">
    <location>
        <begin position="50"/>
        <end position="74"/>
    </location>
</feature>
<dbReference type="PATRIC" id="fig|479117.4.peg.1851"/>
<evidence type="ECO:0000256" key="1">
    <source>
        <dbReference type="SAM" id="MobiDB-lite"/>
    </source>
</evidence>
<keyword evidence="2" id="KW-0812">Transmembrane</keyword>
<feature type="compositionally biased region" description="Low complexity" evidence="1">
    <location>
        <begin position="103"/>
        <end position="120"/>
    </location>
</feature>
<reference evidence="3 4" key="1">
    <citation type="submission" date="2016-01" db="EMBL/GenBank/DDBJ databases">
        <title>Use of Whole Genome Sequencing to ascertain that Brevibacterium massiliense (Roux, Raoult 2009) is a later heterotypic synonym of Brevibacterium ravenspurgense (Mages 2008).</title>
        <authorList>
            <person name="Bernier A.-M."/>
            <person name="Burdz T."/>
            <person name="Huynh C."/>
            <person name="Pachecho A.L."/>
            <person name="Wiebe D."/>
            <person name="Bonner C."/>
            <person name="Bernard K."/>
        </authorList>
    </citation>
    <scope>NUCLEOTIDE SEQUENCE [LARGE SCALE GENOMIC DNA]</scope>
    <source>
        <strain evidence="3 4">CCUG56047</strain>
    </source>
</reference>
<organism evidence="3 4">
    <name type="scientific">Brevibacterium ravenspurgense</name>
    <dbReference type="NCBI Taxonomy" id="479117"/>
    <lineage>
        <taxon>Bacteria</taxon>
        <taxon>Bacillati</taxon>
        <taxon>Actinomycetota</taxon>
        <taxon>Actinomycetes</taxon>
        <taxon>Micrococcales</taxon>
        <taxon>Brevibacteriaceae</taxon>
        <taxon>Brevibacterium</taxon>
    </lineage>
</organism>
<name>A0A150H661_9MICO</name>
<dbReference type="RefSeq" id="WP_062022742.1">
    <property type="nucleotide sequence ID" value="NZ_LQQC01000012.1"/>
</dbReference>